<feature type="region of interest" description="Disordered" evidence="10">
    <location>
        <begin position="22"/>
        <end position="41"/>
    </location>
</feature>
<dbReference type="GO" id="GO:0005524">
    <property type="term" value="F:ATP binding"/>
    <property type="evidence" value="ECO:0007669"/>
    <property type="project" value="UniProtKB-KW"/>
</dbReference>
<keyword evidence="4 9" id="KW-0547">Nucleotide-binding</keyword>
<gene>
    <name evidence="13" type="ORF">Cvel_12946</name>
</gene>
<feature type="binding site" evidence="7">
    <location>
        <position position="63"/>
    </location>
    <ligand>
        <name>ATP</name>
        <dbReference type="ChEBI" id="CHEBI:30616"/>
    </ligand>
</feature>
<dbReference type="HAMAP" id="MF_00451">
    <property type="entry name" value="NDP_kinase"/>
    <property type="match status" value="1"/>
</dbReference>
<keyword evidence="6 9" id="KW-0067">ATP-binding</keyword>
<dbReference type="SMART" id="SM00562">
    <property type="entry name" value="NDK"/>
    <property type="match status" value="1"/>
</dbReference>
<dbReference type="InterPro" id="IPR001564">
    <property type="entry name" value="Nucleoside_diP_kinase"/>
</dbReference>
<feature type="active site" description="Pros-phosphohistidine intermediate" evidence="7">
    <location>
        <position position="169"/>
    </location>
</feature>
<organism evidence="13">
    <name type="scientific">Chromera velia CCMP2878</name>
    <dbReference type="NCBI Taxonomy" id="1169474"/>
    <lineage>
        <taxon>Eukaryota</taxon>
        <taxon>Sar</taxon>
        <taxon>Alveolata</taxon>
        <taxon>Colpodellida</taxon>
        <taxon>Chromeraceae</taxon>
        <taxon>Chromera</taxon>
    </lineage>
</organism>
<evidence type="ECO:0000256" key="9">
    <source>
        <dbReference type="RuleBase" id="RU004013"/>
    </source>
</evidence>
<feature type="binding site" evidence="7">
    <location>
        <position position="156"/>
    </location>
    <ligand>
        <name>ATP</name>
        <dbReference type="ChEBI" id="CHEBI:30616"/>
    </ligand>
</feature>
<feature type="binding site" evidence="7">
    <location>
        <position position="166"/>
    </location>
    <ligand>
        <name>ATP</name>
        <dbReference type="ChEBI" id="CHEBI:30616"/>
    </ligand>
</feature>
<dbReference type="GO" id="GO:0006183">
    <property type="term" value="P:GTP biosynthetic process"/>
    <property type="evidence" value="ECO:0007669"/>
    <property type="project" value="InterPro"/>
</dbReference>
<dbReference type="PROSITE" id="PS51374">
    <property type="entry name" value="NDPK_LIKE"/>
    <property type="match status" value="1"/>
</dbReference>
<proteinExistence type="inferred from homology"/>
<feature type="domain" description="Nucleoside diphosphate kinase-like" evidence="12">
    <location>
        <begin position="55"/>
        <end position="192"/>
    </location>
</feature>
<dbReference type="PhylomeDB" id="A0A0G4IC63"/>
<dbReference type="InterPro" id="IPR023005">
    <property type="entry name" value="Nucleoside_diP_kinase_AS"/>
</dbReference>
<dbReference type="GO" id="GO:0006241">
    <property type="term" value="P:CTP biosynthetic process"/>
    <property type="evidence" value="ECO:0007669"/>
    <property type="project" value="InterPro"/>
</dbReference>
<dbReference type="InterPro" id="IPR034907">
    <property type="entry name" value="NDK-like_dom"/>
</dbReference>
<dbReference type="EC" id="2.7.4.6" evidence="9"/>
<dbReference type="Pfam" id="PF00334">
    <property type="entry name" value="NDK"/>
    <property type="match status" value="1"/>
</dbReference>
<keyword evidence="5 9" id="KW-0418">Kinase</keyword>
<sequence length="238" mass="27005">MQRVCLSVALGVVSVLARSSTSGFSYRGRPSGTPPRRRRPAHSKVAALLSEPVGFERTFTMIKPDGVQRGLIGDIIHRFEQEGFRLVAMKMLHPQRHLVEQHYMEHAGKAFFPDLVDYVSRGPVVAMVWEAEDAVIRGRRLIGKTNPLESPEGTIRGDFALIRHENIIHGSDSPSSAIREMLLWFGHDATRIVDQAKRQRGFLYTHPEMLSPVEANDFRRLWQDELLWDLDLFVPEAA</sequence>
<feature type="signal peptide" evidence="11">
    <location>
        <begin position="1"/>
        <end position="17"/>
    </location>
</feature>
<evidence type="ECO:0000256" key="6">
    <source>
        <dbReference type="ARBA" id="ARBA00022840"/>
    </source>
</evidence>
<evidence type="ECO:0000259" key="12">
    <source>
        <dbReference type="SMART" id="SM00562"/>
    </source>
</evidence>
<evidence type="ECO:0000256" key="2">
    <source>
        <dbReference type="ARBA" id="ARBA00008142"/>
    </source>
</evidence>
<accession>A0A0G4IC63</accession>
<evidence type="ECO:0000256" key="10">
    <source>
        <dbReference type="SAM" id="MobiDB-lite"/>
    </source>
</evidence>
<evidence type="ECO:0000313" key="13">
    <source>
        <dbReference type="EMBL" id="CEM54653.1"/>
    </source>
</evidence>
<comment type="similarity">
    <text evidence="2 7 8">Belongs to the NDK family.</text>
</comment>
<dbReference type="Gene3D" id="3.30.70.141">
    <property type="entry name" value="Nucleoside diphosphate kinase-like domain"/>
    <property type="match status" value="1"/>
</dbReference>
<dbReference type="AlphaFoldDB" id="A0A0G4IC63"/>
<dbReference type="GO" id="GO:0004550">
    <property type="term" value="F:nucleoside diphosphate kinase activity"/>
    <property type="evidence" value="ECO:0007669"/>
    <property type="project" value="UniProtKB-EC"/>
</dbReference>
<keyword evidence="11" id="KW-0732">Signal</keyword>
<evidence type="ECO:0000256" key="1">
    <source>
        <dbReference type="ARBA" id="ARBA00001946"/>
    </source>
</evidence>
<protein>
    <recommendedName>
        <fullName evidence="9">Nucleoside diphosphate kinase</fullName>
        <ecNumber evidence="9">2.7.4.6</ecNumber>
    </recommendedName>
</protein>
<evidence type="ECO:0000256" key="4">
    <source>
        <dbReference type="ARBA" id="ARBA00022741"/>
    </source>
</evidence>
<reference evidence="13" key="1">
    <citation type="submission" date="2014-11" db="EMBL/GenBank/DDBJ databases">
        <authorList>
            <person name="Otto D Thomas"/>
            <person name="Naeem Raeece"/>
        </authorList>
    </citation>
    <scope>NUCLEOTIDE SEQUENCE</scope>
</reference>
<dbReference type="EMBL" id="CDMZ01005805">
    <property type="protein sequence ID" value="CEM54653.1"/>
    <property type="molecule type" value="Genomic_DNA"/>
</dbReference>
<dbReference type="FunFam" id="3.30.70.141:FF:000002">
    <property type="entry name" value="Nucleoside diphosphate kinase"/>
    <property type="match status" value="1"/>
</dbReference>
<keyword evidence="3 9" id="KW-0808">Transferase</keyword>
<dbReference type="NCBIfam" id="NF001908">
    <property type="entry name" value="PRK00668.1"/>
    <property type="match status" value="1"/>
</dbReference>
<feature type="binding site" evidence="7">
    <location>
        <position position="139"/>
    </location>
    <ligand>
        <name>ATP</name>
        <dbReference type="ChEBI" id="CHEBI:30616"/>
    </ligand>
</feature>
<dbReference type="PRINTS" id="PR01243">
    <property type="entry name" value="NUCDPKINASE"/>
</dbReference>
<comment type="catalytic activity">
    <reaction evidence="9">
        <text>a 2'-deoxyribonucleoside 5'-diphosphate + ATP = a 2'-deoxyribonucleoside 5'-triphosphate + ADP</text>
        <dbReference type="Rhea" id="RHEA:44640"/>
        <dbReference type="ChEBI" id="CHEBI:30616"/>
        <dbReference type="ChEBI" id="CHEBI:61560"/>
        <dbReference type="ChEBI" id="CHEBI:73316"/>
        <dbReference type="ChEBI" id="CHEBI:456216"/>
        <dbReference type="EC" id="2.7.4.6"/>
    </reaction>
</comment>
<dbReference type="GO" id="GO:0006228">
    <property type="term" value="P:UTP biosynthetic process"/>
    <property type="evidence" value="ECO:0007669"/>
    <property type="project" value="InterPro"/>
</dbReference>
<comment type="cofactor">
    <cofactor evidence="1">
        <name>Mg(2+)</name>
        <dbReference type="ChEBI" id="CHEBI:18420"/>
    </cofactor>
</comment>
<dbReference type="VEuPathDB" id="CryptoDB:Cvel_12946"/>
<dbReference type="InterPro" id="IPR036850">
    <property type="entry name" value="NDK-like_dom_sf"/>
</dbReference>
<dbReference type="PANTHER" id="PTHR11349">
    <property type="entry name" value="NUCLEOSIDE DIPHOSPHATE KINASE"/>
    <property type="match status" value="1"/>
</dbReference>
<feature type="binding site" evidence="7">
    <location>
        <position position="111"/>
    </location>
    <ligand>
        <name>ATP</name>
        <dbReference type="ChEBI" id="CHEBI:30616"/>
    </ligand>
</feature>
<feature type="chain" id="PRO_5005192850" description="Nucleoside diphosphate kinase" evidence="11">
    <location>
        <begin position="18"/>
        <end position="238"/>
    </location>
</feature>
<dbReference type="SUPFAM" id="SSF54919">
    <property type="entry name" value="Nucleoside diphosphate kinase, NDK"/>
    <property type="match status" value="1"/>
</dbReference>
<dbReference type="CDD" id="cd04413">
    <property type="entry name" value="NDPk_I"/>
    <property type="match status" value="1"/>
</dbReference>
<evidence type="ECO:0000256" key="3">
    <source>
        <dbReference type="ARBA" id="ARBA00022679"/>
    </source>
</evidence>
<evidence type="ECO:0000256" key="11">
    <source>
        <dbReference type="SAM" id="SignalP"/>
    </source>
</evidence>
<name>A0A0G4IC63_9ALVE</name>
<feature type="binding site" evidence="7">
    <location>
        <position position="145"/>
    </location>
    <ligand>
        <name>ATP</name>
        <dbReference type="ChEBI" id="CHEBI:30616"/>
    </ligand>
</feature>
<dbReference type="PROSITE" id="PS00469">
    <property type="entry name" value="NDPK"/>
    <property type="match status" value="1"/>
</dbReference>
<evidence type="ECO:0000256" key="8">
    <source>
        <dbReference type="RuleBase" id="RU004011"/>
    </source>
</evidence>
<evidence type="ECO:0000256" key="7">
    <source>
        <dbReference type="PROSITE-ProRule" id="PRU00706"/>
    </source>
</evidence>
<evidence type="ECO:0000256" key="5">
    <source>
        <dbReference type="ARBA" id="ARBA00022777"/>
    </source>
</evidence>